<feature type="region of interest" description="Disordered" evidence="4">
    <location>
        <begin position="15"/>
        <end position="36"/>
    </location>
</feature>
<feature type="region of interest" description="Disordered" evidence="4">
    <location>
        <begin position="1112"/>
        <end position="1132"/>
    </location>
</feature>
<protein>
    <recommendedName>
        <fullName evidence="9">Ribosomal RNA-processing protein 12-like conserved domain-containing protein</fullName>
    </recommendedName>
</protein>
<dbReference type="Pfam" id="PF25772">
    <property type="entry name" value="HEAT_RRP12_N"/>
    <property type="match status" value="1"/>
</dbReference>
<dbReference type="InterPro" id="IPR016024">
    <property type="entry name" value="ARM-type_fold"/>
</dbReference>
<evidence type="ECO:0000256" key="3">
    <source>
        <dbReference type="ARBA" id="ARBA00023242"/>
    </source>
</evidence>
<dbReference type="Proteomes" id="UP001608902">
    <property type="component" value="Unassembled WGS sequence"/>
</dbReference>
<gene>
    <name evidence="7" type="ORF">AB6A40_001859</name>
</gene>
<feature type="compositionally biased region" description="Basic and acidic residues" evidence="4">
    <location>
        <begin position="1216"/>
        <end position="1231"/>
    </location>
</feature>
<keyword evidence="8" id="KW-1185">Reference proteome</keyword>
<dbReference type="InterPro" id="IPR012978">
    <property type="entry name" value="HEAT_RRP12"/>
</dbReference>
<feature type="region of interest" description="Disordered" evidence="4">
    <location>
        <begin position="1163"/>
        <end position="1187"/>
    </location>
</feature>
<comment type="caution">
    <text evidence="7">The sequence shown here is derived from an EMBL/GenBank/DDBJ whole genome shotgun (WGS) entry which is preliminary data.</text>
</comment>
<comment type="similarity">
    <text evidence="2">Belongs to the RRP12 family.</text>
</comment>
<evidence type="ECO:0000256" key="4">
    <source>
        <dbReference type="SAM" id="MobiDB-lite"/>
    </source>
</evidence>
<organism evidence="7 8">
    <name type="scientific">Gnathostoma spinigerum</name>
    <dbReference type="NCBI Taxonomy" id="75299"/>
    <lineage>
        <taxon>Eukaryota</taxon>
        <taxon>Metazoa</taxon>
        <taxon>Ecdysozoa</taxon>
        <taxon>Nematoda</taxon>
        <taxon>Chromadorea</taxon>
        <taxon>Rhabditida</taxon>
        <taxon>Spirurina</taxon>
        <taxon>Gnathostomatomorpha</taxon>
        <taxon>Gnathostomatoidea</taxon>
        <taxon>Gnathostomatidae</taxon>
        <taxon>Gnathostoma</taxon>
    </lineage>
</organism>
<proteinExistence type="inferred from homology"/>
<evidence type="ECO:0000259" key="5">
    <source>
        <dbReference type="Pfam" id="PF08161"/>
    </source>
</evidence>
<feature type="domain" description="RRP12 N-terminal HEAT" evidence="6">
    <location>
        <begin position="125"/>
        <end position="276"/>
    </location>
</feature>
<sequence>MARRFRHRLGGASRLKSYIPKGGSSESNPECSKHRDAAKSVRFASTTQMVAVDEPATSLAQSADTVLQQIPLQSMRIAETNEEDIASNLAIGDAHSVVSEGGASHFSAFTSCTNPTFDAIHRVWKSGSLMQKDVVAVLAAVAEIIKEENGQETDVEYFAALMTALESTPREATARVAAAAYLLNLIVKKVGKEILRKYSSRIIKVLFDKLTDQAECQETAVLKNLLSVLGTVLRAQPASIWQESSNRMLVANAATFVSHEKPWVRTMARRVVRAIITDPVCSSDSGVHPAAGPVGEYAVQQLERCCDGIANDMLAIRILCLLEGIMHKMPQGIFKRLAETVLRLLTHADGTIKCSALQCLYRALQHQPSDSVLPVEVNAQLILAVRDYPPPPTDIAVTAYWMQALGEAHVCLSAKDSTRSLQLLPKTFEMLVRLFDVGHEPLAEVISNVLVRLIECCVQNHAQMATRCLEMLDKALNLQSTPVWRFILKAEMKAFEECGEVIESKALAGSFRTLAQLRESDDCFCKGDLELALGAAVRYVGVEAVLRAIPLNINPDLPSLPIDFQRSWLLPVLRVNVRNAPLSIFIRYFLPLAVKLHKRIGTLSTVPAKLYGAIQMQLWELLPSFLCSPTDFNSSYPELAPVMGAALAERHDLRLVVLSSLRAALRFASQPDATDGRAELMRGYAKNYLPILFNIYTNDEATAPDGYDVRGVRLATLETVRMYMDLTPSELIQRYSNSAIEKSADADNTIEKRVRILDLLATLARCADAKTMNHIFTSVHELFKSNNAALQKKAYRILEELLKRYSDAEGASFFAENIVEVDNLLDQELDCVALSVRASFIAVLHLKLLTLVTLDEVKNFVLKVVKRIIFCLDKTHSIHTRTNAYKCLLDVCQKLITLGSETSESPSCVIGIVLNAIYEMSTPQAGKHSGIVELEVARSTMVALNIIAQKYVRILDASNLSRVMAHACSWISDGRPAVRVIVIRLFRILVKKLPDYALQQYRDLLLQAVFDGQLTADVTVKVRKANRLLLEALVDRYGFEILLKHTSKSDWVKQLKAIEKIRRRKERRALGLNGIGGDVESDFGEEGDIRSLSTKSSKTARADTILDLLENTDDENDSGVDADDEKRSRSGRLKSNSVWLKEGGEDDMIDLLDRNAMIEKITTTKPAAPSAKKTNAVSENKKDNTFGGFKLTEDGRLIIDDLDSLSNKKRRHDAKLLEDEEVEKRRRTDSEKDNDESDSDDTETVSTRKIRWMPGGSGIHRDTSTGGLKPSQHAKNGRKKGHGDVKKKGAKFQPYAYVPLRRKGKMGAELRRIISGAKKGAAVSSRSSRRNGR</sequence>
<dbReference type="PANTHER" id="PTHR48287">
    <property type="entry name" value="ARM REPEAT SUPERFAMILY PROTEIN"/>
    <property type="match status" value="1"/>
</dbReference>
<evidence type="ECO:0000259" key="6">
    <source>
        <dbReference type="Pfam" id="PF25772"/>
    </source>
</evidence>
<evidence type="ECO:0000256" key="2">
    <source>
        <dbReference type="ARBA" id="ARBA00007690"/>
    </source>
</evidence>
<dbReference type="Gene3D" id="1.25.10.10">
    <property type="entry name" value="Leucine-rich Repeat Variant"/>
    <property type="match status" value="2"/>
</dbReference>
<dbReference type="InterPro" id="IPR011989">
    <property type="entry name" value="ARM-like"/>
</dbReference>
<evidence type="ECO:0000256" key="1">
    <source>
        <dbReference type="ARBA" id="ARBA00004123"/>
    </source>
</evidence>
<feature type="compositionally biased region" description="Acidic residues" evidence="4">
    <location>
        <begin position="1112"/>
        <end position="1123"/>
    </location>
</feature>
<feature type="domain" description="RRP12 HEAT" evidence="5">
    <location>
        <begin position="444"/>
        <end position="698"/>
    </location>
</feature>
<dbReference type="GO" id="GO:0005634">
    <property type="term" value="C:nucleus"/>
    <property type="evidence" value="ECO:0007669"/>
    <property type="project" value="UniProtKB-SubCell"/>
</dbReference>
<dbReference type="EMBL" id="JBGFUD010000740">
    <property type="protein sequence ID" value="MFH4975150.1"/>
    <property type="molecule type" value="Genomic_DNA"/>
</dbReference>
<comment type="subcellular location">
    <subcellularLocation>
        <location evidence="1">Nucleus</location>
    </subcellularLocation>
</comment>
<name>A0ABD6EFQ9_9BILA</name>
<feature type="region of interest" description="Disordered" evidence="4">
    <location>
        <begin position="1216"/>
        <end position="1290"/>
    </location>
</feature>
<evidence type="ECO:0000313" key="7">
    <source>
        <dbReference type="EMBL" id="MFH4975150.1"/>
    </source>
</evidence>
<keyword evidence="3" id="KW-0539">Nucleus</keyword>
<reference evidence="7 8" key="1">
    <citation type="submission" date="2024-08" db="EMBL/GenBank/DDBJ databases">
        <title>Gnathostoma spinigerum genome.</title>
        <authorList>
            <person name="Gonzalez-Bertolin B."/>
            <person name="Monzon S."/>
            <person name="Zaballos A."/>
            <person name="Jimenez P."/>
            <person name="Dekumyoy P."/>
            <person name="Varona S."/>
            <person name="Cuesta I."/>
            <person name="Sumanam S."/>
            <person name="Adisakwattana P."/>
            <person name="Gasser R.B."/>
            <person name="Hernandez-Gonzalez A."/>
            <person name="Young N.D."/>
            <person name="Perteguer M.J."/>
        </authorList>
    </citation>
    <scope>NUCLEOTIDE SEQUENCE [LARGE SCALE GENOMIC DNA]</scope>
    <source>
        <strain evidence="7">AL3</strain>
        <tissue evidence="7">Liver</tissue>
    </source>
</reference>
<accession>A0ABD6EFQ9</accession>
<evidence type="ECO:0000313" key="8">
    <source>
        <dbReference type="Proteomes" id="UP001608902"/>
    </source>
</evidence>
<dbReference type="InterPro" id="IPR052087">
    <property type="entry name" value="RRP12"/>
</dbReference>
<feature type="compositionally biased region" description="Acidic residues" evidence="4">
    <location>
        <begin position="1232"/>
        <end position="1243"/>
    </location>
</feature>
<evidence type="ECO:0008006" key="9">
    <source>
        <dbReference type="Google" id="ProtNLM"/>
    </source>
</evidence>
<dbReference type="InterPro" id="IPR057860">
    <property type="entry name" value="HEAT_RRP12_N"/>
</dbReference>
<dbReference type="PANTHER" id="PTHR48287:SF1">
    <property type="entry name" value="ARM REPEAT SUPERFAMILY PROTEIN"/>
    <property type="match status" value="1"/>
</dbReference>
<dbReference type="Pfam" id="PF08161">
    <property type="entry name" value="RRP12_HEAT"/>
    <property type="match status" value="1"/>
</dbReference>
<dbReference type="SUPFAM" id="SSF48371">
    <property type="entry name" value="ARM repeat"/>
    <property type="match status" value="2"/>
</dbReference>